<evidence type="ECO:0000256" key="5">
    <source>
        <dbReference type="ARBA" id="ARBA00023239"/>
    </source>
</evidence>
<dbReference type="GO" id="GO:0019752">
    <property type="term" value="P:carboxylic acid metabolic process"/>
    <property type="evidence" value="ECO:0007669"/>
    <property type="project" value="InterPro"/>
</dbReference>
<dbReference type="OrthoDB" id="9803665at2"/>
<keyword evidence="9" id="KW-1185">Reference proteome</keyword>
<comment type="similarity">
    <text evidence="2 7">Belongs to the group II decarboxylase family.</text>
</comment>
<dbReference type="GO" id="GO:0016831">
    <property type="term" value="F:carboxy-lyase activity"/>
    <property type="evidence" value="ECO:0007669"/>
    <property type="project" value="UniProtKB-KW"/>
</dbReference>
<sequence length="369" mass="41295">MLTPQDQTRLDALYASMKEATEGALGYPVARDFDYAPLYRFLQFPANNIGDPFQASTYRVGSREMEREVIDFFAAMFKAPANDYWGYVTNGGTEGNLYGLYLARELYPNGIVYFSEETHYSVAKNVHFLGLRHIMIRAQKNGEIDYEDLKESIRLHRDVPAIIFANIGTTMKEGRDDIRRIQEILRELVMRDHYIHSDAAFCGPFAQFLEPKPAFDFADGADSIALSGHKFIGAPMPCGVVIARKRNVERIGRSIGYIGSMDTTITGSRNAFTPLILWYAVKSMGEEGLRKRLARCQELAGYAVAAMNARGIAAWRNENALTVVFPRVSDTVKNKWQLATQDVSHLIVAPGTSKALIDALIADIVEEQA</sequence>
<dbReference type="InterPro" id="IPR015421">
    <property type="entry name" value="PyrdxlP-dep_Trfase_major"/>
</dbReference>
<evidence type="ECO:0000256" key="6">
    <source>
        <dbReference type="PIRSR" id="PIRSR602129-50"/>
    </source>
</evidence>
<protein>
    <submittedName>
        <fullName evidence="8">Histidine decarboxylase</fullName>
    </submittedName>
</protein>
<dbReference type="InterPro" id="IPR051151">
    <property type="entry name" value="Group_II_Decarboxylase"/>
</dbReference>
<dbReference type="PANTHER" id="PTHR46101">
    <property type="match status" value="1"/>
</dbReference>
<evidence type="ECO:0000256" key="4">
    <source>
        <dbReference type="ARBA" id="ARBA00022898"/>
    </source>
</evidence>
<dbReference type="InterPro" id="IPR002129">
    <property type="entry name" value="PyrdxlP-dep_de-COase"/>
</dbReference>
<keyword evidence="4 6" id="KW-0663">Pyridoxal phosphate</keyword>
<evidence type="ECO:0000256" key="1">
    <source>
        <dbReference type="ARBA" id="ARBA00001933"/>
    </source>
</evidence>
<dbReference type="InterPro" id="IPR021115">
    <property type="entry name" value="Pyridoxal-P_BS"/>
</dbReference>
<organism evidence="8 9">
    <name type="scientific">Noviherbaspirillum denitrificans</name>
    <dbReference type="NCBI Taxonomy" id="1968433"/>
    <lineage>
        <taxon>Bacteria</taxon>
        <taxon>Pseudomonadati</taxon>
        <taxon>Pseudomonadota</taxon>
        <taxon>Betaproteobacteria</taxon>
        <taxon>Burkholderiales</taxon>
        <taxon>Oxalobacteraceae</taxon>
        <taxon>Noviherbaspirillum</taxon>
    </lineage>
</organism>
<evidence type="ECO:0000313" key="9">
    <source>
        <dbReference type="Proteomes" id="UP000197535"/>
    </source>
</evidence>
<dbReference type="SUPFAM" id="SSF53383">
    <property type="entry name" value="PLP-dependent transferases"/>
    <property type="match status" value="1"/>
</dbReference>
<dbReference type="AlphaFoldDB" id="A0A254TD32"/>
<dbReference type="Proteomes" id="UP000197535">
    <property type="component" value="Unassembled WGS sequence"/>
</dbReference>
<dbReference type="NCBIfam" id="NF002748">
    <property type="entry name" value="PRK02769.1"/>
    <property type="match status" value="1"/>
</dbReference>
<name>A0A254TD32_9BURK</name>
<evidence type="ECO:0000256" key="3">
    <source>
        <dbReference type="ARBA" id="ARBA00022793"/>
    </source>
</evidence>
<dbReference type="PANTHER" id="PTHR46101:SF2">
    <property type="entry name" value="SERINE DECARBOXYLASE"/>
    <property type="match status" value="1"/>
</dbReference>
<reference evidence="8 9" key="1">
    <citation type="submission" date="2016-02" db="EMBL/GenBank/DDBJ databases">
        <authorList>
            <person name="Wen L."/>
            <person name="He K."/>
            <person name="Yang H."/>
        </authorList>
    </citation>
    <scope>NUCLEOTIDE SEQUENCE [LARGE SCALE GENOMIC DNA]</scope>
    <source>
        <strain evidence="8 9">TSA40</strain>
    </source>
</reference>
<proteinExistence type="inferred from homology"/>
<dbReference type="RefSeq" id="WP_088710416.1">
    <property type="nucleotide sequence ID" value="NZ_LSTO01000005.1"/>
</dbReference>
<keyword evidence="5 7" id="KW-0456">Lyase</keyword>
<evidence type="ECO:0000256" key="2">
    <source>
        <dbReference type="ARBA" id="ARBA00009533"/>
    </source>
</evidence>
<evidence type="ECO:0000256" key="7">
    <source>
        <dbReference type="RuleBase" id="RU000382"/>
    </source>
</evidence>
<gene>
    <name evidence="8" type="ORF">AYR66_00420</name>
</gene>
<comment type="caution">
    <text evidence="8">The sequence shown here is derived from an EMBL/GenBank/DDBJ whole genome shotgun (WGS) entry which is preliminary data.</text>
</comment>
<evidence type="ECO:0000313" key="8">
    <source>
        <dbReference type="EMBL" id="OWW18453.1"/>
    </source>
</evidence>
<dbReference type="EMBL" id="LSTO01000005">
    <property type="protein sequence ID" value="OWW18453.1"/>
    <property type="molecule type" value="Genomic_DNA"/>
</dbReference>
<dbReference type="Pfam" id="PF00282">
    <property type="entry name" value="Pyridoxal_deC"/>
    <property type="match status" value="1"/>
</dbReference>
<dbReference type="Gene3D" id="3.40.640.10">
    <property type="entry name" value="Type I PLP-dependent aspartate aminotransferase-like (Major domain)"/>
    <property type="match status" value="1"/>
</dbReference>
<keyword evidence="3" id="KW-0210">Decarboxylase</keyword>
<dbReference type="PROSITE" id="PS00392">
    <property type="entry name" value="DDC_GAD_HDC_YDC"/>
    <property type="match status" value="1"/>
</dbReference>
<dbReference type="GO" id="GO:0030170">
    <property type="term" value="F:pyridoxal phosphate binding"/>
    <property type="evidence" value="ECO:0007669"/>
    <property type="project" value="InterPro"/>
</dbReference>
<feature type="modified residue" description="N6-(pyridoxal phosphate)lysine" evidence="6">
    <location>
        <position position="230"/>
    </location>
</feature>
<dbReference type="InterPro" id="IPR015424">
    <property type="entry name" value="PyrdxlP-dep_Trfase"/>
</dbReference>
<comment type="cofactor">
    <cofactor evidence="1 6 7">
        <name>pyridoxal 5'-phosphate</name>
        <dbReference type="ChEBI" id="CHEBI:597326"/>
    </cofactor>
</comment>
<accession>A0A254TD32</accession>